<dbReference type="AlphaFoldDB" id="A1ZKD7"/>
<keyword evidence="1" id="KW-0732">Signal</keyword>
<dbReference type="Proteomes" id="UP000004095">
    <property type="component" value="Unassembled WGS sequence"/>
</dbReference>
<gene>
    <name evidence="2" type="ORF">M23134_02354</name>
</gene>
<evidence type="ECO:0000256" key="1">
    <source>
        <dbReference type="SAM" id="SignalP"/>
    </source>
</evidence>
<organism evidence="2 3">
    <name type="scientific">Microscilla marina ATCC 23134</name>
    <dbReference type="NCBI Taxonomy" id="313606"/>
    <lineage>
        <taxon>Bacteria</taxon>
        <taxon>Pseudomonadati</taxon>
        <taxon>Bacteroidota</taxon>
        <taxon>Cytophagia</taxon>
        <taxon>Cytophagales</taxon>
        <taxon>Microscillaceae</taxon>
        <taxon>Microscilla</taxon>
    </lineage>
</organism>
<comment type="caution">
    <text evidence="2">The sequence shown here is derived from an EMBL/GenBank/DDBJ whole genome shotgun (WGS) entry which is preliminary data.</text>
</comment>
<dbReference type="RefSeq" id="WP_002696779.1">
    <property type="nucleotide sequence ID" value="NZ_AAWS01000012.1"/>
</dbReference>
<proteinExistence type="predicted"/>
<dbReference type="EMBL" id="AAWS01000012">
    <property type="protein sequence ID" value="EAY29163.1"/>
    <property type="molecule type" value="Genomic_DNA"/>
</dbReference>
<name>A1ZKD7_MICM2</name>
<accession>A1ZKD7</accession>
<sequence length="152" mass="17032">MKKTYLLIMLGLVFLMNACGSKNPIQQKWKVNDVKVPNVKALMKLAPMLSQSDKLSHLIPKSMLNRGSKALIIEMLKQTTFEFKADNKCIVNIFGKNATGTYRLSKDKKTLTINSDDIKMGNKMDVKALSAHQLTFDMHLEGQAITFMLAPA</sequence>
<feature type="signal peptide" evidence="1">
    <location>
        <begin position="1"/>
        <end position="18"/>
    </location>
</feature>
<feature type="chain" id="PRO_5002641971" description="Lipoprotein" evidence="1">
    <location>
        <begin position="19"/>
        <end position="152"/>
    </location>
</feature>
<evidence type="ECO:0000313" key="3">
    <source>
        <dbReference type="Proteomes" id="UP000004095"/>
    </source>
</evidence>
<keyword evidence="3" id="KW-1185">Reference proteome</keyword>
<evidence type="ECO:0000313" key="2">
    <source>
        <dbReference type="EMBL" id="EAY29163.1"/>
    </source>
</evidence>
<reference evidence="2 3" key="1">
    <citation type="submission" date="2007-01" db="EMBL/GenBank/DDBJ databases">
        <authorList>
            <person name="Haygood M."/>
            <person name="Podell S."/>
            <person name="Anderson C."/>
            <person name="Hopkinson B."/>
            <person name="Roe K."/>
            <person name="Barbeau K."/>
            <person name="Gaasterland T."/>
            <person name="Ferriera S."/>
            <person name="Johnson J."/>
            <person name="Kravitz S."/>
            <person name="Beeson K."/>
            <person name="Sutton G."/>
            <person name="Rogers Y.-H."/>
            <person name="Friedman R."/>
            <person name="Frazier M."/>
            <person name="Venter J.C."/>
        </authorList>
    </citation>
    <scope>NUCLEOTIDE SEQUENCE [LARGE SCALE GENOMIC DNA]</scope>
    <source>
        <strain evidence="2 3">ATCC 23134</strain>
    </source>
</reference>
<protein>
    <recommendedName>
        <fullName evidence="4">Lipoprotein</fullName>
    </recommendedName>
</protein>
<evidence type="ECO:0008006" key="4">
    <source>
        <dbReference type="Google" id="ProtNLM"/>
    </source>
</evidence>